<name>A0ABS7FNY8_9ACTN</name>
<evidence type="ECO:0008006" key="5">
    <source>
        <dbReference type="Google" id="ProtNLM"/>
    </source>
</evidence>
<feature type="compositionally biased region" description="Low complexity" evidence="1">
    <location>
        <begin position="29"/>
        <end position="41"/>
    </location>
</feature>
<feature type="compositionally biased region" description="Low complexity" evidence="1">
    <location>
        <begin position="234"/>
        <end position="244"/>
    </location>
</feature>
<protein>
    <recommendedName>
        <fullName evidence="5">DUF5667 domain-containing protein</fullName>
    </recommendedName>
</protein>
<evidence type="ECO:0000256" key="2">
    <source>
        <dbReference type="SAM" id="SignalP"/>
    </source>
</evidence>
<comment type="caution">
    <text evidence="3">The sequence shown here is derived from an EMBL/GenBank/DDBJ whole genome shotgun (WGS) entry which is preliminary data.</text>
</comment>
<proteinExistence type="predicted"/>
<feature type="signal peptide" evidence="2">
    <location>
        <begin position="1"/>
        <end position="28"/>
    </location>
</feature>
<feature type="chain" id="PRO_5046705393" description="DUF5667 domain-containing protein" evidence="2">
    <location>
        <begin position="29"/>
        <end position="260"/>
    </location>
</feature>
<evidence type="ECO:0000313" key="3">
    <source>
        <dbReference type="EMBL" id="MBW8482021.1"/>
    </source>
</evidence>
<evidence type="ECO:0000313" key="4">
    <source>
        <dbReference type="Proteomes" id="UP000774570"/>
    </source>
</evidence>
<reference evidence="3 4" key="1">
    <citation type="submission" date="2021-07" db="EMBL/GenBank/DDBJ databases">
        <title>Actinomadura sp. PM05-2 isolated from lichen.</title>
        <authorList>
            <person name="Somphong A."/>
            <person name="Phongsopitanun W."/>
            <person name="Tanasupawat S."/>
            <person name="Peongsungnone V."/>
        </authorList>
    </citation>
    <scope>NUCLEOTIDE SEQUENCE [LARGE SCALE GENOMIC DNA]</scope>
    <source>
        <strain evidence="3 4">PM05-2</strain>
    </source>
</reference>
<keyword evidence="4" id="KW-1185">Reference proteome</keyword>
<organism evidence="3 4">
    <name type="scientific">Actinomadura parmotrematis</name>
    <dbReference type="NCBI Taxonomy" id="2864039"/>
    <lineage>
        <taxon>Bacteria</taxon>
        <taxon>Bacillati</taxon>
        <taxon>Actinomycetota</taxon>
        <taxon>Actinomycetes</taxon>
        <taxon>Streptosporangiales</taxon>
        <taxon>Thermomonosporaceae</taxon>
        <taxon>Actinomadura</taxon>
    </lineage>
</organism>
<dbReference type="RefSeq" id="WP_220164207.1">
    <property type="nucleotide sequence ID" value="NZ_JAIBOA010000003.1"/>
</dbReference>
<dbReference type="NCBIfam" id="NF040603">
    <property type="entry name" value="choice_anch_P"/>
    <property type="match status" value="1"/>
</dbReference>
<gene>
    <name evidence="3" type="ORF">K1Y72_06570</name>
</gene>
<feature type="region of interest" description="Disordered" evidence="1">
    <location>
        <begin position="29"/>
        <end position="50"/>
    </location>
</feature>
<keyword evidence="2" id="KW-0732">Signal</keyword>
<accession>A0ABS7FNY8</accession>
<evidence type="ECO:0000256" key="1">
    <source>
        <dbReference type="SAM" id="MobiDB-lite"/>
    </source>
</evidence>
<dbReference type="Proteomes" id="UP000774570">
    <property type="component" value="Unassembled WGS sequence"/>
</dbReference>
<feature type="region of interest" description="Disordered" evidence="1">
    <location>
        <begin position="202"/>
        <end position="260"/>
    </location>
</feature>
<dbReference type="EMBL" id="JAIBOA010000003">
    <property type="protein sequence ID" value="MBW8482021.1"/>
    <property type="molecule type" value="Genomic_DNA"/>
</dbReference>
<sequence length="260" mass="26041">MSYTKAARRLAQASVIAAALGVAAAAPAAATPAPGHGAPGTDAGGSAYGLTATGPVPVPTLPAVQSPGGEVRKSLLRENHTKMLDAGALNVKAARDRAHAQVADLRVPDAGLLAQAVTARCQAGRGSARLAGAMIGGRPLAVDPPPNTVVPVDVPKLGRVALTLNKQWREADGRLTVTAIALDLPVAGRPESLRVASATCGRPSKRHCGCHGHHDGPKTPESTPPADPKPAGPAKPVKGKPVAGTAPRPVPVKGDLPVTG</sequence>
<feature type="compositionally biased region" description="Pro residues" evidence="1">
    <location>
        <begin position="222"/>
        <end position="233"/>
    </location>
</feature>